<dbReference type="SUPFAM" id="SSF49785">
    <property type="entry name" value="Galactose-binding domain-like"/>
    <property type="match status" value="2"/>
</dbReference>
<evidence type="ECO:0000313" key="4">
    <source>
        <dbReference type="Proteomes" id="UP000256304"/>
    </source>
</evidence>
<dbReference type="InterPro" id="IPR000421">
    <property type="entry name" value="FA58C"/>
</dbReference>
<dbReference type="SUPFAM" id="SSF51445">
    <property type="entry name" value="(Trans)glycosidases"/>
    <property type="match status" value="1"/>
</dbReference>
<feature type="domain" description="Fibronectin type-III" evidence="2">
    <location>
        <begin position="495"/>
        <end position="585"/>
    </location>
</feature>
<dbReference type="PROSITE" id="PS50022">
    <property type="entry name" value="FA58C_3"/>
    <property type="match status" value="1"/>
</dbReference>
<dbReference type="Pfam" id="PF00754">
    <property type="entry name" value="F5_F8_type_C"/>
    <property type="match status" value="1"/>
</dbReference>
<dbReference type="InterPro" id="IPR008979">
    <property type="entry name" value="Galactose-bd-like_sf"/>
</dbReference>
<feature type="domain" description="F5/8 type C" evidence="1">
    <location>
        <begin position="29"/>
        <end position="183"/>
    </location>
</feature>
<name>A0A3D9Q691_9BACL</name>
<accession>A0A3D9Q691</accession>
<sequence length="737" mass="78984">MKRSLLSLLTVWMAVLTVAGVLGLPPSKSAAAGTNLLLGKSYSASIAADASYPDTGNAELTNGTYASALLADAAWQGRFNAATYSFTVDLGSAQSFQNFKSDFYKYTGAGVQTPTQVQYSSSTDNVNYTAACTVSQQGSGSDIVSVPYTCSAPSTISARYVRMTVTSAASTWSFIDEWEVTPASLSTAARLNGTFLQPDLANTWTSTQWNTEYQKMIDVGINQMVLQWTANSKSSTTVYPTTALSGYTQNTSSDIVSKVLSQGNTYGVDTYLGLQLNEDWFGKYANDNTWLTNEANLAKTLAGDLYAKYGSNASLKGFYLSFEVDNWNFPTSTEWSRMNTFYQTVAGYIKSLNPSLKVMISPFYNTSGGQTTSGWQTMWEAILPNSSLDILALQDGVGAGHAVTSQLASWFAATKAAITNARPSMALWDDAETFNLDFQPMDLSTLVADMNAAASYVTNYLSFSFNHYISPQQVNPLYYTTYQNYVQSGSMDASAPTTPTGLASSSTTSISTHLSWTASTDGTGVVGYKIYRNNEIVSTSYSAGTTFDDSQLNSSTTYTYKVQAFDAAGNNSAISSQISVTTLAGTSYPTNLASGKTYTTTLAADASYPDSGGELTNGSFGTTTYSDAAWQGRNTGSTYSFTIDLGSSKSIKEISADFLQVKSVFILLPKSVTFSTSANNTAFTQVGVVNKPAVSSSDQTKTYKVAGLSSVSGRYVKVTVEPASSAWTFIDEIQVRQ</sequence>
<dbReference type="PROSITE" id="PS50853">
    <property type="entry name" value="FN3"/>
    <property type="match status" value="1"/>
</dbReference>
<dbReference type="SMART" id="SM00060">
    <property type="entry name" value="FN3"/>
    <property type="match status" value="1"/>
</dbReference>
<dbReference type="EMBL" id="QTTN01000068">
    <property type="protein sequence ID" value="REE55447.1"/>
    <property type="molecule type" value="Genomic_DNA"/>
</dbReference>
<dbReference type="InterPro" id="IPR036116">
    <property type="entry name" value="FN3_sf"/>
</dbReference>
<dbReference type="InterPro" id="IPR003961">
    <property type="entry name" value="FN3_dom"/>
</dbReference>
<organism evidence="3 4">
    <name type="scientific">Paenibacillus taihuensis</name>
    <dbReference type="NCBI Taxonomy" id="1156355"/>
    <lineage>
        <taxon>Bacteria</taxon>
        <taxon>Bacillati</taxon>
        <taxon>Bacillota</taxon>
        <taxon>Bacilli</taxon>
        <taxon>Bacillales</taxon>
        <taxon>Paenibacillaceae</taxon>
        <taxon>Paenibacillus</taxon>
    </lineage>
</organism>
<dbReference type="InterPro" id="IPR017853">
    <property type="entry name" value="GH"/>
</dbReference>
<evidence type="ECO:0000313" key="3">
    <source>
        <dbReference type="EMBL" id="REE55447.1"/>
    </source>
</evidence>
<dbReference type="OrthoDB" id="6044697at2"/>
<dbReference type="RefSeq" id="WP_116192749.1">
    <property type="nucleotide sequence ID" value="NZ_QTTN01000068.1"/>
</dbReference>
<dbReference type="SUPFAM" id="SSF49265">
    <property type="entry name" value="Fibronectin type III"/>
    <property type="match status" value="1"/>
</dbReference>
<protein>
    <submittedName>
        <fullName evidence="3">F5/8 type C domain-containing protein</fullName>
    </submittedName>
</protein>
<dbReference type="InterPro" id="IPR013783">
    <property type="entry name" value="Ig-like_fold"/>
</dbReference>
<dbReference type="Proteomes" id="UP000256304">
    <property type="component" value="Unassembled WGS sequence"/>
</dbReference>
<dbReference type="Pfam" id="PF00041">
    <property type="entry name" value="fn3"/>
    <property type="match status" value="1"/>
</dbReference>
<comment type="caution">
    <text evidence="3">The sequence shown here is derived from an EMBL/GenBank/DDBJ whole genome shotgun (WGS) entry which is preliminary data.</text>
</comment>
<gene>
    <name evidence="3" type="ORF">A8990_16818</name>
</gene>
<evidence type="ECO:0000259" key="1">
    <source>
        <dbReference type="PROSITE" id="PS50022"/>
    </source>
</evidence>
<dbReference type="Gene3D" id="3.20.20.80">
    <property type="entry name" value="Glycosidases"/>
    <property type="match status" value="1"/>
</dbReference>
<dbReference type="AlphaFoldDB" id="A0A3D9Q691"/>
<dbReference type="Gene3D" id="2.60.40.10">
    <property type="entry name" value="Immunoglobulins"/>
    <property type="match status" value="1"/>
</dbReference>
<evidence type="ECO:0000259" key="2">
    <source>
        <dbReference type="PROSITE" id="PS50853"/>
    </source>
</evidence>
<dbReference type="Gene3D" id="2.60.120.260">
    <property type="entry name" value="Galactose-binding domain-like"/>
    <property type="match status" value="1"/>
</dbReference>
<dbReference type="InterPro" id="IPR027849">
    <property type="entry name" value="DUF4434"/>
</dbReference>
<dbReference type="CDD" id="cd00063">
    <property type="entry name" value="FN3"/>
    <property type="match status" value="1"/>
</dbReference>
<keyword evidence="4" id="KW-1185">Reference proteome</keyword>
<proteinExistence type="predicted"/>
<dbReference type="Pfam" id="PF14488">
    <property type="entry name" value="DUF4434"/>
    <property type="match status" value="1"/>
</dbReference>
<reference evidence="3 4" key="1">
    <citation type="submission" date="2018-08" db="EMBL/GenBank/DDBJ databases">
        <title>Genomic Encyclopedia of Type Strains, Phase III (KMG-III): the genomes of soil and plant-associated and newly described type strains.</title>
        <authorList>
            <person name="Whitman W."/>
        </authorList>
    </citation>
    <scope>NUCLEOTIDE SEQUENCE [LARGE SCALE GENOMIC DNA]</scope>
    <source>
        <strain evidence="3 4">CGMCC 1.10966</strain>
    </source>
</reference>